<dbReference type="RefSeq" id="WP_072794122.1">
    <property type="nucleotide sequence ID" value="NZ_FQWM01000009.1"/>
</dbReference>
<evidence type="ECO:0000259" key="12">
    <source>
        <dbReference type="Pfam" id="PF14841"/>
    </source>
</evidence>
<sequence length="340" mass="37708">MNQFASFRRAKRLTGPEKSAILFLCLGEERGSALMQQLDSGEISKITRAISAMGEVQAEIVEEVMREFGQKISSYGGITGSVEAARGLLKGFLPEDRVDEILKEIEGSNTGDLWKDLSLLDEKMLADHLRKEHNQTVAVILSRITPDAVAKVLPLLGEERSIDLVERMVNMEALPTEAIRAIEESLRHEVLAKAGQNAEAEAEKQLVKVFNKLDSKLFGTLSRGLEEKMPDKLRAIKQKMFVFDDLVQLHASALAKVMREVSGNNLPLALRGAEKEVREHFLKSLPARSRDMLVDEMKAMGAVKSRDVKAAQSEMVEVALRLAASGDIELPENDDDDMIE</sequence>
<keyword evidence="6" id="KW-0145">Chemotaxis</keyword>
<evidence type="ECO:0000256" key="2">
    <source>
        <dbReference type="ARBA" id="ARBA00004413"/>
    </source>
</evidence>
<dbReference type="InterPro" id="IPR023087">
    <property type="entry name" value="Flg_Motor_Flig_C"/>
</dbReference>
<evidence type="ECO:0000256" key="7">
    <source>
        <dbReference type="ARBA" id="ARBA00022779"/>
    </source>
</evidence>
<keyword evidence="7" id="KW-0283">Flagellar rotation</keyword>
<dbReference type="OrthoDB" id="9780302at2"/>
<dbReference type="AlphaFoldDB" id="A0A1M5VWQ5"/>
<feature type="domain" description="Flagellar motor switch protein FliG C-terminal" evidence="11">
    <location>
        <begin position="224"/>
        <end position="330"/>
    </location>
</feature>
<keyword evidence="9" id="KW-0975">Bacterial flagellum</keyword>
<dbReference type="Pfam" id="PF14841">
    <property type="entry name" value="FliG_M"/>
    <property type="match status" value="1"/>
</dbReference>
<evidence type="ECO:0000256" key="10">
    <source>
        <dbReference type="ARBA" id="ARBA00025598"/>
    </source>
</evidence>
<comment type="similarity">
    <text evidence="3">Belongs to the FliG family.</text>
</comment>
<dbReference type="GO" id="GO:0071973">
    <property type="term" value="P:bacterial-type flagellum-dependent cell motility"/>
    <property type="evidence" value="ECO:0007669"/>
    <property type="project" value="InterPro"/>
</dbReference>
<reference evidence="15" key="1">
    <citation type="submission" date="2016-11" db="EMBL/GenBank/DDBJ databases">
        <authorList>
            <person name="Varghese N."/>
            <person name="Submissions S."/>
        </authorList>
    </citation>
    <scope>NUCLEOTIDE SEQUENCE [LARGE SCALE GENOMIC DNA]</scope>
    <source>
        <strain evidence="15">DSM 28223</strain>
    </source>
</reference>
<dbReference type="Proteomes" id="UP000184211">
    <property type="component" value="Unassembled WGS sequence"/>
</dbReference>
<keyword evidence="15" id="KW-1185">Reference proteome</keyword>
<evidence type="ECO:0000256" key="6">
    <source>
        <dbReference type="ARBA" id="ARBA00022500"/>
    </source>
</evidence>
<dbReference type="InterPro" id="IPR032779">
    <property type="entry name" value="FliG_M"/>
</dbReference>
<evidence type="ECO:0000259" key="11">
    <source>
        <dbReference type="Pfam" id="PF01706"/>
    </source>
</evidence>
<dbReference type="Gene3D" id="1.10.220.30">
    <property type="match status" value="3"/>
</dbReference>
<keyword evidence="14" id="KW-0969">Cilium</keyword>
<keyword evidence="8" id="KW-0472">Membrane</keyword>
<evidence type="ECO:0000313" key="14">
    <source>
        <dbReference type="EMBL" id="SHH79627.1"/>
    </source>
</evidence>
<dbReference type="STRING" id="870908.SAMN04488044_3295"/>
<evidence type="ECO:0000256" key="4">
    <source>
        <dbReference type="ARBA" id="ARBA00021870"/>
    </source>
</evidence>
<evidence type="ECO:0000259" key="13">
    <source>
        <dbReference type="Pfam" id="PF14842"/>
    </source>
</evidence>
<evidence type="ECO:0000256" key="9">
    <source>
        <dbReference type="ARBA" id="ARBA00023143"/>
    </source>
</evidence>
<dbReference type="InterPro" id="IPR000090">
    <property type="entry name" value="Flg_Motor_Flig"/>
</dbReference>
<accession>A0A1M5VWQ5</accession>
<evidence type="ECO:0000313" key="15">
    <source>
        <dbReference type="Proteomes" id="UP000184211"/>
    </source>
</evidence>
<dbReference type="Pfam" id="PF14842">
    <property type="entry name" value="FliG_N"/>
    <property type="match status" value="1"/>
</dbReference>
<feature type="domain" description="Flagellar motor switch protein FliG N-terminal" evidence="13">
    <location>
        <begin position="13"/>
        <end position="111"/>
    </location>
</feature>
<evidence type="ECO:0000256" key="5">
    <source>
        <dbReference type="ARBA" id="ARBA00022475"/>
    </source>
</evidence>
<proteinExistence type="inferred from homology"/>
<evidence type="ECO:0000256" key="1">
    <source>
        <dbReference type="ARBA" id="ARBA00004117"/>
    </source>
</evidence>
<keyword evidence="5" id="KW-1003">Cell membrane</keyword>
<comment type="subcellular location">
    <subcellularLocation>
        <location evidence="1">Bacterial flagellum basal body</location>
    </subcellularLocation>
    <subcellularLocation>
        <location evidence="2">Cell membrane</location>
        <topology evidence="2">Peripheral membrane protein</topology>
        <orientation evidence="2">Cytoplasmic side</orientation>
    </subcellularLocation>
</comment>
<dbReference type="InterPro" id="IPR028263">
    <property type="entry name" value="FliG_N"/>
</dbReference>
<dbReference type="GO" id="GO:0009425">
    <property type="term" value="C:bacterial-type flagellum basal body"/>
    <property type="evidence" value="ECO:0007669"/>
    <property type="project" value="UniProtKB-SubCell"/>
</dbReference>
<evidence type="ECO:0000256" key="3">
    <source>
        <dbReference type="ARBA" id="ARBA00010299"/>
    </source>
</evidence>
<dbReference type="GO" id="GO:0003774">
    <property type="term" value="F:cytoskeletal motor activity"/>
    <property type="evidence" value="ECO:0007669"/>
    <property type="project" value="InterPro"/>
</dbReference>
<dbReference type="PRINTS" id="PR00954">
    <property type="entry name" value="FLGMOTORFLIG"/>
</dbReference>
<keyword evidence="14" id="KW-0282">Flagellum</keyword>
<dbReference type="PANTHER" id="PTHR30534">
    <property type="entry name" value="FLAGELLAR MOTOR SWITCH PROTEIN FLIG"/>
    <property type="match status" value="1"/>
</dbReference>
<dbReference type="EMBL" id="FQWM01000009">
    <property type="protein sequence ID" value="SHH79627.1"/>
    <property type="molecule type" value="Genomic_DNA"/>
</dbReference>
<protein>
    <recommendedName>
        <fullName evidence="4">Flagellar motor switch protein FliG</fullName>
    </recommendedName>
</protein>
<feature type="domain" description="Flagellar motor switch protein FliG middle" evidence="12">
    <location>
        <begin position="123"/>
        <end position="194"/>
    </location>
</feature>
<dbReference type="GO" id="GO:0006935">
    <property type="term" value="P:chemotaxis"/>
    <property type="evidence" value="ECO:0007669"/>
    <property type="project" value="UniProtKB-KW"/>
</dbReference>
<dbReference type="PANTHER" id="PTHR30534:SF0">
    <property type="entry name" value="FLAGELLAR MOTOR SWITCH PROTEIN FLIG"/>
    <property type="match status" value="1"/>
</dbReference>
<dbReference type="SUPFAM" id="SSF48029">
    <property type="entry name" value="FliG"/>
    <property type="match status" value="2"/>
</dbReference>
<dbReference type="GO" id="GO:0005886">
    <property type="term" value="C:plasma membrane"/>
    <property type="evidence" value="ECO:0007669"/>
    <property type="project" value="UniProtKB-SubCell"/>
</dbReference>
<organism evidence="14 15">
    <name type="scientific">Cognatishimia maritima</name>
    <dbReference type="NCBI Taxonomy" id="870908"/>
    <lineage>
        <taxon>Bacteria</taxon>
        <taxon>Pseudomonadati</taxon>
        <taxon>Pseudomonadota</taxon>
        <taxon>Alphaproteobacteria</taxon>
        <taxon>Rhodobacterales</taxon>
        <taxon>Paracoccaceae</taxon>
        <taxon>Cognatishimia</taxon>
    </lineage>
</organism>
<name>A0A1M5VWQ5_9RHOB</name>
<keyword evidence="14" id="KW-0966">Cell projection</keyword>
<dbReference type="Pfam" id="PF01706">
    <property type="entry name" value="FliG_C"/>
    <property type="match status" value="1"/>
</dbReference>
<evidence type="ECO:0000256" key="8">
    <source>
        <dbReference type="ARBA" id="ARBA00023136"/>
    </source>
</evidence>
<gene>
    <name evidence="14" type="ORF">SAMN04488044_3295</name>
</gene>
<dbReference type="InterPro" id="IPR011002">
    <property type="entry name" value="FliG_a-hlx"/>
</dbReference>
<comment type="function">
    <text evidence="10">FliG is one of three proteins (FliG, FliN, FliM) that forms the rotor-mounted switch complex (C ring), located at the base of the basal body. This complex interacts with the CheY and CheZ chemotaxis proteins, in addition to contacting components of the motor that determine the direction of flagellar rotation.</text>
</comment>